<organism evidence="1 2">
    <name type="scientific">Channa striata</name>
    <name type="common">Snakehead murrel</name>
    <name type="synonym">Ophicephalus striatus</name>
    <dbReference type="NCBI Taxonomy" id="64152"/>
    <lineage>
        <taxon>Eukaryota</taxon>
        <taxon>Metazoa</taxon>
        <taxon>Chordata</taxon>
        <taxon>Craniata</taxon>
        <taxon>Vertebrata</taxon>
        <taxon>Euteleostomi</taxon>
        <taxon>Actinopterygii</taxon>
        <taxon>Neopterygii</taxon>
        <taxon>Teleostei</taxon>
        <taxon>Neoteleostei</taxon>
        <taxon>Acanthomorphata</taxon>
        <taxon>Anabantaria</taxon>
        <taxon>Anabantiformes</taxon>
        <taxon>Channoidei</taxon>
        <taxon>Channidae</taxon>
        <taxon>Channa</taxon>
    </lineage>
</organism>
<gene>
    <name evidence="1" type="ORF">Q5P01_012006</name>
</gene>
<keyword evidence="2" id="KW-1185">Reference proteome</keyword>
<name>A0AA88SJT3_CHASR</name>
<dbReference type="AlphaFoldDB" id="A0AA88SJT3"/>
<sequence length="154" mass="17062">MRQRIGTRVGPISSHDRLEFQRSVDRMGEVNDIKVPGKDASCSLIRLYLIAKSAVSASRIDSTALGSEAGASLGLVWVNCQEQLFDHLRNVLDSRYVYLGTESGNSLRCAGFCEWRHYDPLLFDRMGVIGRHGVQTIPRVDTGLTEGDNPLAVR</sequence>
<comment type="caution">
    <text evidence="1">The sequence shown here is derived from an EMBL/GenBank/DDBJ whole genome shotgun (WGS) entry which is preliminary data.</text>
</comment>
<reference evidence="1" key="1">
    <citation type="submission" date="2023-07" db="EMBL/GenBank/DDBJ databases">
        <title>Chromosome-level Genome Assembly of Striped Snakehead (Channa striata).</title>
        <authorList>
            <person name="Liu H."/>
        </authorList>
    </citation>
    <scope>NUCLEOTIDE SEQUENCE</scope>
    <source>
        <strain evidence="1">Gz</strain>
        <tissue evidence="1">Muscle</tissue>
    </source>
</reference>
<dbReference type="EMBL" id="JAUPFM010000009">
    <property type="protein sequence ID" value="KAK2841806.1"/>
    <property type="molecule type" value="Genomic_DNA"/>
</dbReference>
<proteinExistence type="predicted"/>
<evidence type="ECO:0000313" key="2">
    <source>
        <dbReference type="Proteomes" id="UP001187415"/>
    </source>
</evidence>
<evidence type="ECO:0000313" key="1">
    <source>
        <dbReference type="EMBL" id="KAK2841806.1"/>
    </source>
</evidence>
<dbReference type="Proteomes" id="UP001187415">
    <property type="component" value="Unassembled WGS sequence"/>
</dbReference>
<accession>A0AA88SJT3</accession>
<protein>
    <submittedName>
        <fullName evidence="1">Uncharacterized protein</fullName>
    </submittedName>
</protein>